<dbReference type="AlphaFoldDB" id="A0A2C9D6W6"/>
<evidence type="ECO:0000256" key="1">
    <source>
        <dbReference type="SAM" id="MobiDB-lite"/>
    </source>
</evidence>
<dbReference type="EMBL" id="LT960614">
    <property type="protein sequence ID" value="SON55919.1"/>
    <property type="molecule type" value="Genomic_DNA"/>
</dbReference>
<name>A0A2C9D6W6_9HYPH</name>
<evidence type="ECO:0000313" key="3">
    <source>
        <dbReference type="Proteomes" id="UP000223606"/>
    </source>
</evidence>
<evidence type="ECO:0000313" key="2">
    <source>
        <dbReference type="EMBL" id="SON55919.1"/>
    </source>
</evidence>
<dbReference type="KEGG" id="hdi:HDIA_2378"/>
<accession>A0A2C9D6W6</accession>
<proteinExistence type="predicted"/>
<organism evidence="2 3">
    <name type="scientific">Hartmannibacter diazotrophicus</name>
    <dbReference type="NCBI Taxonomy" id="1482074"/>
    <lineage>
        <taxon>Bacteria</taxon>
        <taxon>Pseudomonadati</taxon>
        <taxon>Pseudomonadota</taxon>
        <taxon>Alphaproteobacteria</taxon>
        <taxon>Hyphomicrobiales</taxon>
        <taxon>Pleomorphomonadaceae</taxon>
        <taxon>Hartmannibacter</taxon>
    </lineage>
</organism>
<dbReference type="Proteomes" id="UP000223606">
    <property type="component" value="Chromosome 1"/>
</dbReference>
<sequence>MPLSVSASFPELNSGRHIHRPEPKDTARFWNHP</sequence>
<reference evidence="3" key="1">
    <citation type="submission" date="2017-09" db="EMBL/GenBank/DDBJ databases">
        <title>Genome sequence of Nannocystis excedens DSM 71.</title>
        <authorList>
            <person name="Blom J."/>
        </authorList>
    </citation>
    <scope>NUCLEOTIDE SEQUENCE [LARGE SCALE GENOMIC DNA]</scope>
    <source>
        <strain evidence="3">type strain: E19</strain>
    </source>
</reference>
<feature type="region of interest" description="Disordered" evidence="1">
    <location>
        <begin position="1"/>
        <end position="33"/>
    </location>
</feature>
<gene>
    <name evidence="2" type="ORF">HDIA_2378</name>
</gene>
<protein>
    <submittedName>
        <fullName evidence="2">Uncharacterized protein</fullName>
    </submittedName>
</protein>
<keyword evidence="3" id="KW-1185">Reference proteome</keyword>